<dbReference type="PRINTS" id="PR00080">
    <property type="entry name" value="SDRFAMILY"/>
</dbReference>
<evidence type="ECO:0000256" key="1">
    <source>
        <dbReference type="ARBA" id="ARBA00006484"/>
    </source>
</evidence>
<dbReference type="GO" id="GO:0005783">
    <property type="term" value="C:endoplasmic reticulum"/>
    <property type="evidence" value="ECO:0007669"/>
    <property type="project" value="TreeGrafter"/>
</dbReference>
<dbReference type="GO" id="GO:0004806">
    <property type="term" value="F:triacylglycerol lipase activity"/>
    <property type="evidence" value="ECO:0007669"/>
    <property type="project" value="TreeGrafter"/>
</dbReference>
<name>A0A7H9HQM2_9SACH</name>
<keyword evidence="7" id="KW-1185">Reference proteome</keyword>
<evidence type="ECO:0000313" key="6">
    <source>
        <dbReference type="EMBL" id="QLQ78947.1"/>
    </source>
</evidence>
<evidence type="ECO:0000256" key="4">
    <source>
        <dbReference type="RuleBase" id="RU000363"/>
    </source>
</evidence>
<dbReference type="SUPFAM" id="SSF51735">
    <property type="entry name" value="NAD(P)-binding Rossmann-fold domains"/>
    <property type="match status" value="1"/>
</dbReference>
<keyword evidence="5" id="KW-0472">Membrane</keyword>
<sequence>MTDQEVVKHNMTEQTTRKIAVVTGASSGIGYAITNELARNGYKVYACARRTGPMETLAKEFESGVIIPYCLDVTKDSEILELKRTLASELPYRKLDLLYNNAGQSCTFPALDVTNDMIEQCFKVNVFGHANMCRELAQFVINAKGTIVFTGSIAGIGVFPFSSIYAASKAAIHQYARDLHLELKPLGVRVINAITGGVSTDIADKRPLPATSIYNFKEGIEVFQNRQLMAKKNSPMSAEIYAKKLVQDILSDNDPVDVYRGSFATTMSWVVLLVPYWILEFFVSKKFKLNKVYNVLKQRKE</sequence>
<evidence type="ECO:0000313" key="7">
    <source>
        <dbReference type="Proteomes" id="UP000510647"/>
    </source>
</evidence>
<dbReference type="GO" id="GO:0019433">
    <property type="term" value="P:triglyceride catabolic process"/>
    <property type="evidence" value="ECO:0007669"/>
    <property type="project" value="TreeGrafter"/>
</dbReference>
<keyword evidence="5" id="KW-1133">Transmembrane helix</keyword>
<dbReference type="GO" id="GO:0000140">
    <property type="term" value="F:acylglycerone-phosphate reductase (NADP+) activity"/>
    <property type="evidence" value="ECO:0007669"/>
    <property type="project" value="TreeGrafter"/>
</dbReference>
<gene>
    <name evidence="6" type="ORF">HG537_0B02940</name>
</gene>
<keyword evidence="2" id="KW-0521">NADP</keyword>
<dbReference type="FunFam" id="3.40.50.720:FF:000261">
    <property type="entry name" value="NADPH-dependent 1-acyldihydroxyacetone phosphate reductase"/>
    <property type="match status" value="1"/>
</dbReference>
<evidence type="ECO:0000256" key="2">
    <source>
        <dbReference type="ARBA" id="ARBA00022857"/>
    </source>
</evidence>
<dbReference type="PRINTS" id="PR00081">
    <property type="entry name" value="GDHRDH"/>
</dbReference>
<evidence type="ECO:0008006" key="8">
    <source>
        <dbReference type="Google" id="ProtNLM"/>
    </source>
</evidence>
<dbReference type="AlphaFoldDB" id="A0A7H9HQM2"/>
<accession>A0A7H9HQM2</accession>
<dbReference type="InterPro" id="IPR002347">
    <property type="entry name" value="SDR_fam"/>
</dbReference>
<dbReference type="GO" id="GO:0005811">
    <property type="term" value="C:lipid droplet"/>
    <property type="evidence" value="ECO:0007669"/>
    <property type="project" value="TreeGrafter"/>
</dbReference>
<dbReference type="InterPro" id="IPR020904">
    <property type="entry name" value="Sc_DH/Rdtase_CS"/>
</dbReference>
<dbReference type="OrthoDB" id="2102561at2759"/>
<feature type="transmembrane region" description="Helical" evidence="5">
    <location>
        <begin position="258"/>
        <end position="279"/>
    </location>
</feature>
<dbReference type="PANTHER" id="PTHR44169">
    <property type="entry name" value="NADPH-DEPENDENT 1-ACYLDIHYDROXYACETONE PHOSPHATE REDUCTASE"/>
    <property type="match status" value="1"/>
</dbReference>
<dbReference type="GO" id="GO:0006654">
    <property type="term" value="P:phosphatidic acid biosynthetic process"/>
    <property type="evidence" value="ECO:0007669"/>
    <property type="project" value="TreeGrafter"/>
</dbReference>
<dbReference type="PROSITE" id="PS00061">
    <property type="entry name" value="ADH_SHORT"/>
    <property type="match status" value="1"/>
</dbReference>
<reference evidence="6 7" key="1">
    <citation type="submission" date="2020-06" db="EMBL/GenBank/DDBJ databases">
        <title>The yeast mating-type switching endonuclease HO is a domesticated member of an unorthodox homing genetic element family.</title>
        <authorList>
            <person name="Coughlan A.Y."/>
            <person name="Lombardi L."/>
            <person name="Braun-Galleani S."/>
            <person name="Martos A.R."/>
            <person name="Galeote V."/>
            <person name="Bigey F."/>
            <person name="Dequin S."/>
            <person name="Byrne K.P."/>
            <person name="Wolfe K.H."/>
        </authorList>
    </citation>
    <scope>NUCLEOTIDE SEQUENCE [LARGE SCALE GENOMIC DNA]</scope>
    <source>
        <strain evidence="6 7">CBS2947</strain>
    </source>
</reference>
<keyword evidence="3" id="KW-0560">Oxidoreductase</keyword>
<dbReference type="Gene3D" id="3.40.50.720">
    <property type="entry name" value="NAD(P)-binding Rossmann-like Domain"/>
    <property type="match status" value="1"/>
</dbReference>
<dbReference type="Pfam" id="PF00106">
    <property type="entry name" value="adh_short"/>
    <property type="match status" value="1"/>
</dbReference>
<evidence type="ECO:0000256" key="5">
    <source>
        <dbReference type="SAM" id="Phobius"/>
    </source>
</evidence>
<organism evidence="6 7">
    <name type="scientific">Torulaspora globosa</name>
    <dbReference type="NCBI Taxonomy" id="48254"/>
    <lineage>
        <taxon>Eukaryota</taxon>
        <taxon>Fungi</taxon>
        <taxon>Dikarya</taxon>
        <taxon>Ascomycota</taxon>
        <taxon>Saccharomycotina</taxon>
        <taxon>Saccharomycetes</taxon>
        <taxon>Saccharomycetales</taxon>
        <taxon>Saccharomycetaceae</taxon>
        <taxon>Torulaspora</taxon>
    </lineage>
</organism>
<protein>
    <recommendedName>
        <fullName evidence="8">NAD(P)-binding protein</fullName>
    </recommendedName>
</protein>
<keyword evidence="5" id="KW-0812">Transmembrane</keyword>
<evidence type="ECO:0000256" key="3">
    <source>
        <dbReference type="ARBA" id="ARBA00023002"/>
    </source>
</evidence>
<proteinExistence type="inferred from homology"/>
<dbReference type="Proteomes" id="UP000510647">
    <property type="component" value="Chromosome 2"/>
</dbReference>
<dbReference type="PANTHER" id="PTHR44169:SF6">
    <property type="entry name" value="NADPH-DEPENDENT 1-ACYLDIHYDROXYACETONE PHOSPHATE REDUCTASE"/>
    <property type="match status" value="1"/>
</dbReference>
<dbReference type="InterPro" id="IPR036291">
    <property type="entry name" value="NAD(P)-bd_dom_sf"/>
</dbReference>
<comment type="similarity">
    <text evidence="1 4">Belongs to the short-chain dehydrogenases/reductases (SDR) family.</text>
</comment>
<dbReference type="EMBL" id="CP059268">
    <property type="protein sequence ID" value="QLQ78947.1"/>
    <property type="molecule type" value="Genomic_DNA"/>
</dbReference>